<feature type="transmembrane region" description="Helical" evidence="8">
    <location>
        <begin position="110"/>
        <end position="129"/>
    </location>
</feature>
<dbReference type="GO" id="GO:0005886">
    <property type="term" value="C:plasma membrane"/>
    <property type="evidence" value="ECO:0007669"/>
    <property type="project" value="UniProtKB-SubCell"/>
</dbReference>
<dbReference type="PROSITE" id="PS00217">
    <property type="entry name" value="SUGAR_TRANSPORT_2"/>
    <property type="match status" value="1"/>
</dbReference>
<dbReference type="InterPro" id="IPR005828">
    <property type="entry name" value="MFS_sugar_transport-like"/>
</dbReference>
<proteinExistence type="predicted"/>
<feature type="transmembrane region" description="Helical" evidence="8">
    <location>
        <begin position="192"/>
        <end position="214"/>
    </location>
</feature>
<dbReference type="InterPro" id="IPR005829">
    <property type="entry name" value="Sugar_transporter_CS"/>
</dbReference>
<sequence length="488" mass="53587">MIGTHVFSLAETLGPKIQFSRSQKRLGECSLKCHSNALSINLICFSTGTAYSWTSPLIPKFKSSNQLINPIGRPLTPEESGLLVSLINLGLFCGPIVCGFIVGKFGKKSVILFTSLPLLLAHILCSFAKSFELFLVARILMGFTSGAEWAVIPGYLSEISDPKNRGLLNTLMMVASCLGCLFTYVVGPYVSVTWFSIFNLIPTILFFGLVYFLVPDSPYDLLTKKDVKAAKESLMKLKQTNDVRKDLLEIESILEENSKNHAGFRDIFKNRGAVNALFICSMLMIFNALAGTIIVLSYTQSILDLMGESIPSAELAIIVGSVSFLATLINCQLVDRLGRKPVIMLSCLIGSLSHASLGIFFHLQNSGLNIEKIKYLPICSVMIFMFSFYFGLAQAPYVILGELFSPKIKAVASTICTSLNFGLAFIITLIYPYAIATVGIGNTFLFFSLMLAICVIFCGLKLPETKGKTFQEIYVLLDRGANNQILKE</sequence>
<dbReference type="PANTHER" id="PTHR48021:SF47">
    <property type="entry name" value="GH17672P"/>
    <property type="match status" value="1"/>
</dbReference>
<dbReference type="Pfam" id="PF00083">
    <property type="entry name" value="Sugar_tr"/>
    <property type="match status" value="1"/>
</dbReference>
<keyword evidence="2" id="KW-0813">Transport</keyword>
<dbReference type="AlphaFoldDB" id="A0ABD1EZE3"/>
<feature type="transmembrane region" description="Helical" evidence="8">
    <location>
        <begin position="342"/>
        <end position="363"/>
    </location>
</feature>
<keyword evidence="7 8" id="KW-0472">Membrane</keyword>
<evidence type="ECO:0000256" key="2">
    <source>
        <dbReference type="ARBA" id="ARBA00022448"/>
    </source>
</evidence>
<dbReference type="SUPFAM" id="SSF103473">
    <property type="entry name" value="MFS general substrate transporter"/>
    <property type="match status" value="1"/>
</dbReference>
<dbReference type="InterPro" id="IPR050549">
    <property type="entry name" value="MFS_Trehalose_Transporter"/>
</dbReference>
<feature type="transmembrane region" description="Helical" evidence="8">
    <location>
        <begin position="310"/>
        <end position="330"/>
    </location>
</feature>
<comment type="caution">
    <text evidence="10">The sequence shown here is derived from an EMBL/GenBank/DDBJ whole genome shotgun (WGS) entry which is preliminary data.</text>
</comment>
<accession>A0ABD1EZE3</accession>
<protein>
    <recommendedName>
        <fullName evidence="9">Major facilitator superfamily (MFS) profile domain-containing protein</fullName>
    </recommendedName>
</protein>
<comment type="subcellular location">
    <subcellularLocation>
        <location evidence="1">Cell membrane</location>
        <topology evidence="1">Multi-pass membrane protein</topology>
    </subcellularLocation>
</comment>
<dbReference type="FunFam" id="1.20.1250.20:FF:000218">
    <property type="entry name" value="facilitated trehalose transporter Tret1"/>
    <property type="match status" value="1"/>
</dbReference>
<feature type="transmembrane region" description="Helical" evidence="8">
    <location>
        <begin position="135"/>
        <end position="156"/>
    </location>
</feature>
<feature type="transmembrane region" description="Helical" evidence="8">
    <location>
        <begin position="82"/>
        <end position="103"/>
    </location>
</feature>
<feature type="transmembrane region" description="Helical" evidence="8">
    <location>
        <begin position="168"/>
        <end position="186"/>
    </location>
</feature>
<dbReference type="InterPro" id="IPR036259">
    <property type="entry name" value="MFS_trans_sf"/>
</dbReference>
<feature type="domain" description="Major facilitator superfamily (MFS) profile" evidence="9">
    <location>
        <begin position="36"/>
        <end position="466"/>
    </location>
</feature>
<evidence type="ECO:0000256" key="5">
    <source>
        <dbReference type="ARBA" id="ARBA00022692"/>
    </source>
</evidence>
<keyword evidence="3" id="KW-1003">Cell membrane</keyword>
<keyword evidence="6 8" id="KW-1133">Transmembrane helix</keyword>
<evidence type="ECO:0000256" key="7">
    <source>
        <dbReference type="ARBA" id="ARBA00023136"/>
    </source>
</evidence>
<dbReference type="PANTHER" id="PTHR48021">
    <property type="match status" value="1"/>
</dbReference>
<reference evidence="10 11" key="1">
    <citation type="submission" date="2024-05" db="EMBL/GenBank/DDBJ databases">
        <title>Genetic variation in Jamaican populations of the coffee berry borer (Hypothenemus hampei).</title>
        <authorList>
            <person name="Errbii M."/>
            <person name="Myrie A."/>
        </authorList>
    </citation>
    <scope>NUCLEOTIDE SEQUENCE [LARGE SCALE GENOMIC DNA]</scope>
    <source>
        <strain evidence="10">JA-Hopewell-2020-01-JO</strain>
        <tissue evidence="10">Whole body</tissue>
    </source>
</reference>
<dbReference type="Gene3D" id="1.20.1250.20">
    <property type="entry name" value="MFS general substrate transporter like domains"/>
    <property type="match status" value="1"/>
</dbReference>
<evidence type="ECO:0000256" key="4">
    <source>
        <dbReference type="ARBA" id="ARBA00022597"/>
    </source>
</evidence>
<dbReference type="InterPro" id="IPR020846">
    <property type="entry name" value="MFS_dom"/>
</dbReference>
<evidence type="ECO:0000313" key="10">
    <source>
        <dbReference type="EMBL" id="KAL1506412.1"/>
    </source>
</evidence>
<evidence type="ECO:0000256" key="1">
    <source>
        <dbReference type="ARBA" id="ARBA00004651"/>
    </source>
</evidence>
<gene>
    <name evidence="10" type="ORF">ABEB36_005781</name>
</gene>
<name>A0ABD1EZE3_HYPHA</name>
<keyword evidence="11" id="KW-1185">Reference proteome</keyword>
<keyword evidence="4" id="KW-0762">Sugar transport</keyword>
<evidence type="ECO:0000256" key="8">
    <source>
        <dbReference type="SAM" id="Phobius"/>
    </source>
</evidence>
<evidence type="ECO:0000256" key="3">
    <source>
        <dbReference type="ARBA" id="ARBA00022475"/>
    </source>
</evidence>
<feature type="transmembrane region" description="Helical" evidence="8">
    <location>
        <begin position="274"/>
        <end position="298"/>
    </location>
</feature>
<feature type="transmembrane region" description="Helical" evidence="8">
    <location>
        <begin position="375"/>
        <end position="399"/>
    </location>
</feature>
<evidence type="ECO:0000256" key="6">
    <source>
        <dbReference type="ARBA" id="ARBA00022989"/>
    </source>
</evidence>
<organism evidence="10 11">
    <name type="scientific">Hypothenemus hampei</name>
    <name type="common">Coffee berry borer</name>
    <dbReference type="NCBI Taxonomy" id="57062"/>
    <lineage>
        <taxon>Eukaryota</taxon>
        <taxon>Metazoa</taxon>
        <taxon>Ecdysozoa</taxon>
        <taxon>Arthropoda</taxon>
        <taxon>Hexapoda</taxon>
        <taxon>Insecta</taxon>
        <taxon>Pterygota</taxon>
        <taxon>Neoptera</taxon>
        <taxon>Endopterygota</taxon>
        <taxon>Coleoptera</taxon>
        <taxon>Polyphaga</taxon>
        <taxon>Cucujiformia</taxon>
        <taxon>Curculionidae</taxon>
        <taxon>Scolytinae</taxon>
        <taxon>Hypothenemus</taxon>
    </lineage>
</organism>
<dbReference type="PROSITE" id="PS50850">
    <property type="entry name" value="MFS"/>
    <property type="match status" value="1"/>
</dbReference>
<evidence type="ECO:0000259" key="9">
    <source>
        <dbReference type="PROSITE" id="PS50850"/>
    </source>
</evidence>
<feature type="transmembrane region" description="Helical" evidence="8">
    <location>
        <begin position="411"/>
        <end position="434"/>
    </location>
</feature>
<dbReference type="EMBL" id="JBDJPC010000004">
    <property type="protein sequence ID" value="KAL1506412.1"/>
    <property type="molecule type" value="Genomic_DNA"/>
</dbReference>
<feature type="transmembrane region" description="Helical" evidence="8">
    <location>
        <begin position="440"/>
        <end position="460"/>
    </location>
</feature>
<evidence type="ECO:0000313" key="11">
    <source>
        <dbReference type="Proteomes" id="UP001566132"/>
    </source>
</evidence>
<dbReference type="Proteomes" id="UP001566132">
    <property type="component" value="Unassembled WGS sequence"/>
</dbReference>
<keyword evidence="5 8" id="KW-0812">Transmembrane</keyword>